<keyword evidence="4" id="KW-1185">Reference proteome</keyword>
<feature type="transmembrane region" description="Helical" evidence="2">
    <location>
        <begin position="53"/>
        <end position="78"/>
    </location>
</feature>
<dbReference type="KEGG" id="rtu:PR017_08370"/>
<evidence type="ECO:0000256" key="2">
    <source>
        <dbReference type="SAM" id="Phobius"/>
    </source>
</evidence>
<name>A0AAF1KWK0_9HYPH</name>
<protein>
    <submittedName>
        <fullName evidence="3">Uncharacterized protein</fullName>
    </submittedName>
</protein>
<gene>
    <name evidence="3" type="ORF">PR017_08370</name>
</gene>
<sequence length="105" mass="11769">MNDASNPPHTDATRRPKPKTRFGVDHARGKLVLGSVHVPLPKSRLARMSVGTALIGGGCLGFLPILGFWMIPLGFVILSQDSATVRRWRRRMSVWWGRKRQPNAR</sequence>
<keyword evidence="2" id="KW-0812">Transmembrane</keyword>
<dbReference type="Proteomes" id="UP000249499">
    <property type="component" value="Chromosome"/>
</dbReference>
<feature type="region of interest" description="Disordered" evidence="1">
    <location>
        <begin position="1"/>
        <end position="22"/>
    </location>
</feature>
<dbReference type="AlphaFoldDB" id="A0AAF1KWK0"/>
<organism evidence="3 4">
    <name type="scientific">Rhizobium tumorigenes</name>
    <dbReference type="NCBI Taxonomy" id="2041385"/>
    <lineage>
        <taxon>Bacteria</taxon>
        <taxon>Pseudomonadati</taxon>
        <taxon>Pseudomonadota</taxon>
        <taxon>Alphaproteobacteria</taxon>
        <taxon>Hyphomicrobiales</taxon>
        <taxon>Rhizobiaceae</taxon>
        <taxon>Rhizobium/Agrobacterium group</taxon>
        <taxon>Rhizobium</taxon>
    </lineage>
</organism>
<evidence type="ECO:0000313" key="4">
    <source>
        <dbReference type="Proteomes" id="UP000249499"/>
    </source>
</evidence>
<accession>A0AAF1KWK0</accession>
<reference evidence="4" key="2">
    <citation type="journal article" date="2023" name="MicrobiologyOpen">
        <title>Genomics of the tumorigenes clade of the family Rhizobiaceae and description of Rhizobium rhododendri sp. nov.</title>
        <authorList>
            <person name="Kuzmanovic N."/>
            <person name="diCenzo G.C."/>
            <person name="Bunk B."/>
            <person name="Sproeer C."/>
            <person name="Fruehling A."/>
            <person name="Neumann-Schaal M."/>
            <person name="Overmann J."/>
            <person name="Smalla K."/>
        </authorList>
    </citation>
    <scope>NUCLEOTIDE SEQUENCE [LARGE SCALE GENOMIC DNA]</scope>
    <source>
        <strain evidence="4">1078</strain>
    </source>
</reference>
<keyword evidence="2" id="KW-1133">Transmembrane helix</keyword>
<proteinExistence type="predicted"/>
<reference evidence="3 4" key="1">
    <citation type="journal article" date="2018" name="Sci. Rep.">
        <title>Rhizobium tumorigenes sp. nov., a novel plant tumorigenic bacterium isolated from cane gall tumors on thornless blackberry.</title>
        <authorList>
            <person name="Kuzmanovi N."/>
            <person name="Smalla K."/>
            <person name="Gronow S."/>
            <person name="PuBawska J."/>
        </authorList>
    </citation>
    <scope>NUCLEOTIDE SEQUENCE [LARGE SCALE GENOMIC DNA]</scope>
    <source>
        <strain evidence="3 4">1078</strain>
    </source>
</reference>
<evidence type="ECO:0000256" key="1">
    <source>
        <dbReference type="SAM" id="MobiDB-lite"/>
    </source>
</evidence>
<dbReference type="EMBL" id="CP117255">
    <property type="protein sequence ID" value="WFR97104.1"/>
    <property type="molecule type" value="Genomic_DNA"/>
</dbReference>
<keyword evidence="2" id="KW-0472">Membrane</keyword>
<evidence type="ECO:0000313" key="3">
    <source>
        <dbReference type="EMBL" id="WFR97104.1"/>
    </source>
</evidence>
<dbReference type="RefSeq" id="WP_111221737.1">
    <property type="nucleotide sequence ID" value="NZ_CP117255.1"/>
</dbReference>